<dbReference type="InterPro" id="IPR002509">
    <property type="entry name" value="NODB_dom"/>
</dbReference>
<dbReference type="Gene3D" id="3.20.20.370">
    <property type="entry name" value="Glycoside hydrolase/deacetylase"/>
    <property type="match status" value="1"/>
</dbReference>
<protein>
    <submittedName>
        <fullName evidence="2">Polysaccharide deacetylase family protein</fullName>
    </submittedName>
</protein>
<dbReference type="PANTHER" id="PTHR47561">
    <property type="entry name" value="POLYSACCHARIDE DEACETYLASE FAMILY PROTEIN (AFU_ORTHOLOGUE AFUA_6G05030)"/>
    <property type="match status" value="1"/>
</dbReference>
<comment type="caution">
    <text evidence="2">The sequence shown here is derived from an EMBL/GenBank/DDBJ whole genome shotgun (WGS) entry which is preliminary data.</text>
</comment>
<dbReference type="Pfam" id="PF01522">
    <property type="entry name" value="Polysacc_deac_1"/>
    <property type="match status" value="1"/>
</dbReference>
<gene>
    <name evidence="2" type="ORF">H8S77_23115</name>
</gene>
<dbReference type="SUPFAM" id="SSF88713">
    <property type="entry name" value="Glycoside hydrolase/deacetylase"/>
    <property type="match status" value="1"/>
</dbReference>
<dbReference type="InterPro" id="IPR011330">
    <property type="entry name" value="Glyco_hydro/deAcase_b/a-brl"/>
</dbReference>
<dbReference type="InterPro" id="IPR045235">
    <property type="entry name" value="PuuE_HpPgdA-like"/>
</dbReference>
<reference evidence="2 3" key="1">
    <citation type="submission" date="2020-08" db="EMBL/GenBank/DDBJ databases">
        <title>Genome public.</title>
        <authorList>
            <person name="Liu C."/>
            <person name="Sun Q."/>
        </authorList>
    </citation>
    <scope>NUCLEOTIDE SEQUENCE [LARGE SCALE GENOMIC DNA]</scope>
    <source>
        <strain evidence="2 3">BX2</strain>
    </source>
</reference>
<evidence type="ECO:0000313" key="3">
    <source>
        <dbReference type="Proteomes" id="UP000644010"/>
    </source>
</evidence>
<name>A0ABR7E7N4_9BACT</name>
<evidence type="ECO:0000259" key="1">
    <source>
        <dbReference type="PROSITE" id="PS51677"/>
    </source>
</evidence>
<dbReference type="PANTHER" id="PTHR47561:SF1">
    <property type="entry name" value="POLYSACCHARIDE DEACETYLASE FAMILY PROTEIN (AFU_ORTHOLOGUE AFUA_6G05030)"/>
    <property type="match status" value="1"/>
</dbReference>
<dbReference type="InterPro" id="IPR022560">
    <property type="entry name" value="DUF3473"/>
</dbReference>
<sequence length="292" mass="33830">MNLISFDIEEWFIEKKFNGARQDKYVQYDAILSRILDLLEEKECKATFFCLGKIACDFPYVIKRIAERGHEVGCHSNKHLWLTKMTPKELRKDTKEAIMSLEDVYGQKVVSYRAPAFSIGQQNAWAIEVLAECGIERDASIFPAVRDFGGFSVFKEKTPCLVEFNGCTLKEFPICTMQIFGKEIAYSGGGYFRLFPYSLVKKTIQTSLYAMCYFHIEDFIDTPKKMMSKEEYEIYFKEHGYFINRLKRYVKSNIGTGDCFNKMNHLVSECSFISLASADRQISWDLVNKVII</sequence>
<dbReference type="CDD" id="cd10941">
    <property type="entry name" value="CE4_PuuE_HpPgdA_like_2"/>
    <property type="match status" value="1"/>
</dbReference>
<dbReference type="Proteomes" id="UP000644010">
    <property type="component" value="Unassembled WGS sequence"/>
</dbReference>
<dbReference type="EMBL" id="JACOOI010000037">
    <property type="protein sequence ID" value="MBC5645770.1"/>
    <property type="molecule type" value="Genomic_DNA"/>
</dbReference>
<dbReference type="RefSeq" id="WP_186961382.1">
    <property type="nucleotide sequence ID" value="NZ_JACOOI010000037.1"/>
</dbReference>
<organism evidence="2 3">
    <name type="scientific">Parabacteroides segnis</name>
    <dbReference type="NCBI Taxonomy" id="2763058"/>
    <lineage>
        <taxon>Bacteria</taxon>
        <taxon>Pseudomonadati</taxon>
        <taxon>Bacteroidota</taxon>
        <taxon>Bacteroidia</taxon>
        <taxon>Bacteroidales</taxon>
        <taxon>Tannerellaceae</taxon>
        <taxon>Parabacteroides</taxon>
    </lineage>
</organism>
<keyword evidence="3" id="KW-1185">Reference proteome</keyword>
<accession>A0ABR7E7N4</accession>
<feature type="domain" description="NodB homology" evidence="1">
    <location>
        <begin position="16"/>
        <end position="292"/>
    </location>
</feature>
<proteinExistence type="predicted"/>
<dbReference type="Pfam" id="PF11959">
    <property type="entry name" value="DUF3473"/>
    <property type="match status" value="1"/>
</dbReference>
<evidence type="ECO:0000313" key="2">
    <source>
        <dbReference type="EMBL" id="MBC5645770.1"/>
    </source>
</evidence>
<dbReference type="PROSITE" id="PS51677">
    <property type="entry name" value="NODB"/>
    <property type="match status" value="1"/>
</dbReference>